<organism evidence="1 2">
    <name type="scientific">Paramecium sonneborni</name>
    <dbReference type="NCBI Taxonomy" id="65129"/>
    <lineage>
        <taxon>Eukaryota</taxon>
        <taxon>Sar</taxon>
        <taxon>Alveolata</taxon>
        <taxon>Ciliophora</taxon>
        <taxon>Intramacronucleata</taxon>
        <taxon>Oligohymenophorea</taxon>
        <taxon>Peniculida</taxon>
        <taxon>Parameciidae</taxon>
        <taxon>Paramecium</taxon>
    </lineage>
</organism>
<proteinExistence type="predicted"/>
<name>A0A8S1KME4_9CILI</name>
<evidence type="ECO:0000313" key="1">
    <source>
        <dbReference type="EMBL" id="CAD8056249.1"/>
    </source>
</evidence>
<gene>
    <name evidence="1" type="ORF">PSON_ATCC_30995.1.T0100143</name>
</gene>
<sequence length="156" mass="18332">MIILFLFNYVVAQILYCHVKVDGIEKGYLSFQLLCESTPKSCQNIQELQEFNLTHISESKMEMTTTLVNNKWQSEINNLYTQFGSIGQRRDIETGEVDQKYTIFLNKQEFDGPKSQWLVFGNIIRQEDKELLNYLKWTSQSSNQIPNRDIKFKCSL</sequence>
<dbReference type="AlphaFoldDB" id="A0A8S1KME4"/>
<accession>A0A8S1KME4</accession>
<evidence type="ECO:0000313" key="2">
    <source>
        <dbReference type="Proteomes" id="UP000692954"/>
    </source>
</evidence>
<protein>
    <submittedName>
        <fullName evidence="1">Uncharacterized protein</fullName>
    </submittedName>
</protein>
<dbReference type="OrthoDB" id="285401at2759"/>
<reference evidence="1" key="1">
    <citation type="submission" date="2021-01" db="EMBL/GenBank/DDBJ databases">
        <authorList>
            <consortium name="Genoscope - CEA"/>
            <person name="William W."/>
        </authorList>
    </citation>
    <scope>NUCLEOTIDE SEQUENCE</scope>
</reference>
<keyword evidence="2" id="KW-1185">Reference proteome</keyword>
<comment type="caution">
    <text evidence="1">The sequence shown here is derived from an EMBL/GenBank/DDBJ whole genome shotgun (WGS) entry which is preliminary data.</text>
</comment>
<dbReference type="EMBL" id="CAJJDN010000010">
    <property type="protein sequence ID" value="CAD8056249.1"/>
    <property type="molecule type" value="Genomic_DNA"/>
</dbReference>
<dbReference type="Proteomes" id="UP000692954">
    <property type="component" value="Unassembled WGS sequence"/>
</dbReference>